<evidence type="ECO:0000313" key="2">
    <source>
        <dbReference type="Proteomes" id="UP001388366"/>
    </source>
</evidence>
<sequence>MEVKFNSLHDLVKLILEGKVTFNDDSSAYSLIETMCGTYFEDDRVAYYRGHCSADDVEQELECDLDDYEWARVIFYDFDMHEIKNQLAISDRCSRLYTDDDLEHFISEYLSSWRKNAINALLDKLKN</sequence>
<dbReference type="Proteomes" id="UP001388366">
    <property type="component" value="Unassembled WGS sequence"/>
</dbReference>
<comment type="caution">
    <text evidence="1">The sequence shown here is derived from an EMBL/GenBank/DDBJ whole genome shotgun (WGS) entry which is preliminary data.</text>
</comment>
<protein>
    <submittedName>
        <fullName evidence="1">Uncharacterized protein</fullName>
    </submittedName>
</protein>
<keyword evidence="2" id="KW-1185">Reference proteome</keyword>
<accession>A0ABU9U4S7</accession>
<evidence type="ECO:0000313" key="1">
    <source>
        <dbReference type="EMBL" id="MEM5552041.1"/>
    </source>
</evidence>
<name>A0ABU9U4S7_9GAMM</name>
<dbReference type="RefSeq" id="WP_342884211.1">
    <property type="nucleotide sequence ID" value="NZ_JBBMQU010000029.1"/>
</dbReference>
<reference evidence="1 2" key="1">
    <citation type="submission" date="2024-03" db="EMBL/GenBank/DDBJ databases">
        <title>Community enrichment and isolation of bacterial strains for fucoidan degradation.</title>
        <authorList>
            <person name="Sichert A."/>
        </authorList>
    </citation>
    <scope>NUCLEOTIDE SEQUENCE [LARGE SCALE GENOMIC DNA]</scope>
    <source>
        <strain evidence="1 2">AS81</strain>
    </source>
</reference>
<dbReference type="EMBL" id="JBBMQU010000029">
    <property type="protein sequence ID" value="MEM5552041.1"/>
    <property type="molecule type" value="Genomic_DNA"/>
</dbReference>
<proteinExistence type="predicted"/>
<organism evidence="1 2">
    <name type="scientific">Pseudoalteromonas neustonica</name>
    <dbReference type="NCBI Taxonomy" id="1840331"/>
    <lineage>
        <taxon>Bacteria</taxon>
        <taxon>Pseudomonadati</taxon>
        <taxon>Pseudomonadota</taxon>
        <taxon>Gammaproteobacteria</taxon>
        <taxon>Alteromonadales</taxon>
        <taxon>Pseudoalteromonadaceae</taxon>
        <taxon>Pseudoalteromonas</taxon>
    </lineage>
</organism>
<gene>
    <name evidence="1" type="ORF">WNY63_15005</name>
</gene>